<protein>
    <submittedName>
        <fullName evidence="1">Uncharacterized protein</fullName>
    </submittedName>
</protein>
<dbReference type="AlphaFoldDB" id="A0AAI9Y1E6"/>
<reference evidence="1" key="1">
    <citation type="submission" date="2016-11" db="EMBL/GenBank/DDBJ databases">
        <title>The genome sequence of Colletotrichum cuscutae.</title>
        <authorList>
            <person name="Baroncelli R."/>
        </authorList>
    </citation>
    <scope>NUCLEOTIDE SEQUENCE</scope>
    <source>
        <strain evidence="1">IMI 304802</strain>
    </source>
</reference>
<keyword evidence="2" id="KW-1185">Reference proteome</keyword>
<proteinExistence type="predicted"/>
<evidence type="ECO:0000313" key="2">
    <source>
        <dbReference type="Proteomes" id="UP001239213"/>
    </source>
</evidence>
<name>A0AAI9Y1E6_9PEZI</name>
<accession>A0AAI9Y1E6</accession>
<dbReference type="EMBL" id="MPDP01000255">
    <property type="protein sequence ID" value="KAK1467846.1"/>
    <property type="molecule type" value="Genomic_DNA"/>
</dbReference>
<dbReference type="Proteomes" id="UP001239213">
    <property type="component" value="Unassembled WGS sequence"/>
</dbReference>
<sequence length="98" mass="10623">MSFSWRSVSQLEAIIIARREYWVLLARSLAPRVSAFLNFSGVAGFGSGLQSAHIALCQVGWLATDGSKGPSRDPPFLSRTLELLMSNAELSDFNGSCT</sequence>
<organism evidence="1 2">
    <name type="scientific">Colletotrichum cuscutae</name>
    <dbReference type="NCBI Taxonomy" id="1209917"/>
    <lineage>
        <taxon>Eukaryota</taxon>
        <taxon>Fungi</taxon>
        <taxon>Dikarya</taxon>
        <taxon>Ascomycota</taxon>
        <taxon>Pezizomycotina</taxon>
        <taxon>Sordariomycetes</taxon>
        <taxon>Hypocreomycetidae</taxon>
        <taxon>Glomerellales</taxon>
        <taxon>Glomerellaceae</taxon>
        <taxon>Colletotrichum</taxon>
        <taxon>Colletotrichum acutatum species complex</taxon>
    </lineage>
</organism>
<gene>
    <name evidence="1" type="ORF">CCUS01_06803</name>
</gene>
<evidence type="ECO:0000313" key="1">
    <source>
        <dbReference type="EMBL" id="KAK1467846.1"/>
    </source>
</evidence>
<comment type="caution">
    <text evidence="1">The sequence shown here is derived from an EMBL/GenBank/DDBJ whole genome shotgun (WGS) entry which is preliminary data.</text>
</comment>